<evidence type="ECO:0000256" key="1">
    <source>
        <dbReference type="SAM" id="Phobius"/>
    </source>
</evidence>
<dbReference type="AlphaFoldDB" id="A0A2T9X605"/>
<evidence type="ECO:0000313" key="2">
    <source>
        <dbReference type="EMBL" id="PVU75510.1"/>
    </source>
</evidence>
<keyword evidence="1" id="KW-1133">Transmembrane helix</keyword>
<protein>
    <submittedName>
        <fullName evidence="2">Uncharacterized protein</fullName>
    </submittedName>
</protein>
<feature type="transmembrane region" description="Helical" evidence="1">
    <location>
        <begin position="24"/>
        <end position="57"/>
    </location>
</feature>
<accession>A0A2T9X605</accession>
<reference evidence="2 3" key="1">
    <citation type="journal article" date="2015" name="Appl. Environ. Microbiol.">
        <title>Nanoarchaeota, Their Sulfolobales Host, and Nanoarchaeota Virus Distribution across Yellowstone National Park Hot Springs.</title>
        <authorList>
            <person name="Munson-McGee J.H."/>
            <person name="Field E.K."/>
            <person name="Bateson M."/>
            <person name="Rooney C."/>
            <person name="Stepanauskas R."/>
            <person name="Young M.J."/>
        </authorList>
    </citation>
    <scope>NUCLEOTIDE SEQUENCE [LARGE SCALE GENOMIC DNA]</scope>
    <source>
        <strain evidence="2">SCGC AC-742_N10</strain>
    </source>
</reference>
<dbReference type="EMBL" id="QEFD01000140">
    <property type="protein sequence ID" value="PVU75510.1"/>
    <property type="molecule type" value="Genomic_DNA"/>
</dbReference>
<feature type="non-terminal residue" evidence="2">
    <location>
        <position position="77"/>
    </location>
</feature>
<dbReference type="Proteomes" id="UP000245638">
    <property type="component" value="Unassembled WGS sequence"/>
</dbReference>
<keyword evidence="1" id="KW-0472">Membrane</keyword>
<proteinExistence type="predicted"/>
<name>A0A2T9X605_9CREN</name>
<organism evidence="2 3">
    <name type="scientific">Acidianus hospitalis</name>
    <dbReference type="NCBI Taxonomy" id="563177"/>
    <lineage>
        <taxon>Archaea</taxon>
        <taxon>Thermoproteota</taxon>
        <taxon>Thermoprotei</taxon>
        <taxon>Sulfolobales</taxon>
        <taxon>Sulfolobaceae</taxon>
        <taxon>Acidianus</taxon>
    </lineage>
</organism>
<evidence type="ECO:0000313" key="3">
    <source>
        <dbReference type="Proteomes" id="UP000245638"/>
    </source>
</evidence>
<keyword evidence="1" id="KW-0812">Transmembrane</keyword>
<gene>
    <name evidence="2" type="ORF">DDW13_04885</name>
</gene>
<comment type="caution">
    <text evidence="2">The sequence shown here is derived from an EMBL/GenBank/DDBJ whole genome shotgun (WGS) entry which is preliminary data.</text>
</comment>
<sequence>MEQQQGEYVIWKDYSLSSYRRNALIGTSIIGAILLLTVILAVLGIIIIAVSVITYILTRRANEYVVTNKRAMHVKFG</sequence>